<dbReference type="Gene3D" id="3.50.30.50">
    <property type="entry name" value="Putative cyclase"/>
    <property type="match status" value="1"/>
</dbReference>
<evidence type="ECO:0000313" key="2">
    <source>
        <dbReference type="Proteomes" id="UP000027093"/>
    </source>
</evidence>
<dbReference type="Proteomes" id="UP000027093">
    <property type="component" value="Chromosome"/>
</dbReference>
<dbReference type="KEGG" id="nvn:NVIE_029140"/>
<dbReference type="PANTHER" id="PTHR31118:SF12">
    <property type="entry name" value="CYCLASE-LIKE PROTEIN 2"/>
    <property type="match status" value="1"/>
</dbReference>
<evidence type="ECO:0000313" key="1">
    <source>
        <dbReference type="EMBL" id="AIC17191.1"/>
    </source>
</evidence>
<gene>
    <name evidence="1" type="ORF">NVIE_029140</name>
</gene>
<dbReference type="InterPro" id="IPR037175">
    <property type="entry name" value="KFase_sf"/>
</dbReference>
<protein>
    <submittedName>
        <fullName evidence="1">Putative cyclase</fullName>
    </submittedName>
</protein>
<dbReference type="SUPFAM" id="SSF102198">
    <property type="entry name" value="Putative cyclase"/>
    <property type="match status" value="1"/>
</dbReference>
<proteinExistence type="predicted"/>
<name>A0A060HUU0_9ARCH</name>
<keyword evidence="2" id="KW-1185">Reference proteome</keyword>
<dbReference type="InterPro" id="IPR007325">
    <property type="entry name" value="KFase/CYL"/>
</dbReference>
<accession>A0A060HUU0</accession>
<sequence>MLLINQGLRGKGVVKMMEVIDLTMRVSPVTKVFPGSPQPTFVAWSRFDVHGYDSEVVHMSTHTGTHMDAPSHFAPGKQAIDGISASRLVSQAVLIKVPKKADQLIEIADISEEVRQGDTVVFATGWERQYKNSHYMTKNPGLSGKAAAYLAKNKVNAVAIDGPSIDAGFDGKFTAHNILLQAGVLAVENLCNLDKIGKKKRFTLVVAPLKLAGASGSPVRALALLLP</sequence>
<dbReference type="AlphaFoldDB" id="A0A060HUU0"/>
<reference evidence="1 2" key="1">
    <citation type="journal article" date="2014" name="Int. J. Syst. Evol. Microbiol.">
        <title>Nitrososphaera viennensis gen. nov., sp. nov., an aerobic and mesophilic, ammonia-oxidizing archaeon from soil and a member of the archaeal phylum Thaumarchaeota.</title>
        <authorList>
            <person name="Stieglmeier M."/>
            <person name="Klingl A."/>
            <person name="Alves R.J."/>
            <person name="Rittmann S.K."/>
            <person name="Melcher M."/>
            <person name="Leisch N."/>
            <person name="Schleper C."/>
        </authorList>
    </citation>
    <scope>NUCLEOTIDE SEQUENCE [LARGE SCALE GENOMIC DNA]</scope>
    <source>
        <strain evidence="1">EN76</strain>
    </source>
</reference>
<dbReference type="HOGENOM" id="CLU_030671_2_0_2"/>
<dbReference type="GO" id="GO:0004061">
    <property type="term" value="F:arylformamidase activity"/>
    <property type="evidence" value="ECO:0007669"/>
    <property type="project" value="InterPro"/>
</dbReference>
<dbReference type="EMBL" id="CP007536">
    <property type="protein sequence ID" value="AIC17191.1"/>
    <property type="molecule type" value="Genomic_DNA"/>
</dbReference>
<dbReference type="PANTHER" id="PTHR31118">
    <property type="entry name" value="CYCLASE-LIKE PROTEIN 2"/>
    <property type="match status" value="1"/>
</dbReference>
<organism evidence="1 2">
    <name type="scientific">Nitrososphaera viennensis EN76</name>
    <dbReference type="NCBI Taxonomy" id="926571"/>
    <lineage>
        <taxon>Archaea</taxon>
        <taxon>Nitrososphaerota</taxon>
        <taxon>Nitrososphaeria</taxon>
        <taxon>Nitrososphaerales</taxon>
        <taxon>Nitrososphaeraceae</taxon>
        <taxon>Nitrososphaera</taxon>
    </lineage>
</organism>
<dbReference type="STRING" id="926571.NVIE_029140"/>
<dbReference type="GO" id="GO:0019441">
    <property type="term" value="P:L-tryptophan catabolic process to kynurenine"/>
    <property type="evidence" value="ECO:0007669"/>
    <property type="project" value="InterPro"/>
</dbReference>
<dbReference type="Pfam" id="PF04199">
    <property type="entry name" value="Cyclase"/>
    <property type="match status" value="1"/>
</dbReference>